<comment type="caution">
    <text evidence="3">The sequence shown here is derived from an EMBL/GenBank/DDBJ whole genome shotgun (WGS) entry which is preliminary data.</text>
</comment>
<organism evidence="3 4">
    <name type="scientific">Coptis chinensis</name>
    <dbReference type="NCBI Taxonomy" id="261450"/>
    <lineage>
        <taxon>Eukaryota</taxon>
        <taxon>Viridiplantae</taxon>
        <taxon>Streptophyta</taxon>
        <taxon>Embryophyta</taxon>
        <taxon>Tracheophyta</taxon>
        <taxon>Spermatophyta</taxon>
        <taxon>Magnoliopsida</taxon>
        <taxon>Ranunculales</taxon>
        <taxon>Ranunculaceae</taxon>
        <taxon>Coptidoideae</taxon>
        <taxon>Coptis</taxon>
    </lineage>
</organism>
<dbReference type="InterPro" id="IPR008502">
    <property type="entry name" value="Prolamin-like"/>
</dbReference>
<protein>
    <recommendedName>
        <fullName evidence="2">Prolamin-like domain-containing protein</fullName>
    </recommendedName>
</protein>
<evidence type="ECO:0000313" key="3">
    <source>
        <dbReference type="EMBL" id="KAF9619313.1"/>
    </source>
</evidence>
<sequence length="102" mass="10589">MSSKVSLIVACVAKSVIAPTIAHGRVGLLGPGCCNAIKEISTSCWPAMFPFNPLFPPLLRQYCANVQSGAKPALIASSAKTDSKLEDASLNTFGLIPDVGTI</sequence>
<name>A0A835M4H3_9MAGN</name>
<dbReference type="EMBL" id="JADFTS010000002">
    <property type="protein sequence ID" value="KAF9619313.1"/>
    <property type="molecule type" value="Genomic_DNA"/>
</dbReference>
<gene>
    <name evidence="3" type="ORF">IFM89_006500</name>
</gene>
<feature type="domain" description="Prolamin-like" evidence="2">
    <location>
        <begin position="10"/>
        <end position="63"/>
    </location>
</feature>
<proteinExistence type="predicted"/>
<dbReference type="GO" id="GO:0080155">
    <property type="term" value="P:regulation of double fertilization forming a zygote and endosperm"/>
    <property type="evidence" value="ECO:0007669"/>
    <property type="project" value="TreeGrafter"/>
</dbReference>
<dbReference type="PANTHER" id="PTHR31181:SF67">
    <property type="entry name" value="PROLAMIN-LIKE PROTEIN (DUF1278)"/>
    <property type="match status" value="1"/>
</dbReference>
<evidence type="ECO:0000256" key="1">
    <source>
        <dbReference type="ARBA" id="ARBA00022729"/>
    </source>
</evidence>
<dbReference type="AlphaFoldDB" id="A0A835M4H3"/>
<dbReference type="Pfam" id="PF05617">
    <property type="entry name" value="Prolamin_like"/>
    <property type="match status" value="1"/>
</dbReference>
<dbReference type="GO" id="GO:0031982">
    <property type="term" value="C:vesicle"/>
    <property type="evidence" value="ECO:0007669"/>
    <property type="project" value="TreeGrafter"/>
</dbReference>
<dbReference type="Proteomes" id="UP000631114">
    <property type="component" value="Unassembled WGS sequence"/>
</dbReference>
<dbReference type="GO" id="GO:2000008">
    <property type="term" value="P:regulation of protein localization to cell surface"/>
    <property type="evidence" value="ECO:0007669"/>
    <property type="project" value="TreeGrafter"/>
</dbReference>
<dbReference type="PANTHER" id="PTHR31181">
    <property type="entry name" value="EGG CELL-SECRETED PROTEIN 1.4"/>
    <property type="match status" value="1"/>
</dbReference>
<dbReference type="GO" id="GO:0009567">
    <property type="term" value="P:double fertilization forming a zygote and endosperm"/>
    <property type="evidence" value="ECO:0007669"/>
    <property type="project" value="TreeGrafter"/>
</dbReference>
<evidence type="ECO:0000259" key="2">
    <source>
        <dbReference type="Pfam" id="PF05617"/>
    </source>
</evidence>
<keyword evidence="1" id="KW-0732">Signal</keyword>
<accession>A0A835M4H3</accession>
<reference evidence="3 4" key="1">
    <citation type="submission" date="2020-10" db="EMBL/GenBank/DDBJ databases">
        <title>The Coptis chinensis genome and diversification of protoberbering-type alkaloids.</title>
        <authorList>
            <person name="Wang B."/>
            <person name="Shu S."/>
            <person name="Song C."/>
            <person name="Liu Y."/>
        </authorList>
    </citation>
    <scope>NUCLEOTIDE SEQUENCE [LARGE SCALE GENOMIC DNA]</scope>
    <source>
        <strain evidence="3">HL-2020</strain>
        <tissue evidence="3">Leaf</tissue>
    </source>
</reference>
<keyword evidence="4" id="KW-1185">Reference proteome</keyword>
<evidence type="ECO:0000313" key="4">
    <source>
        <dbReference type="Proteomes" id="UP000631114"/>
    </source>
</evidence>
<dbReference type="GO" id="GO:0005576">
    <property type="term" value="C:extracellular region"/>
    <property type="evidence" value="ECO:0007669"/>
    <property type="project" value="TreeGrafter"/>
</dbReference>